<feature type="domain" description="Response regulatory" evidence="4">
    <location>
        <begin position="25"/>
        <end position="141"/>
    </location>
</feature>
<dbReference type="CDD" id="cd06170">
    <property type="entry name" value="LuxR_C_like"/>
    <property type="match status" value="1"/>
</dbReference>
<name>D7B8S2_NOCDD</name>
<dbReference type="SUPFAM" id="SSF46894">
    <property type="entry name" value="C-terminal effector domain of the bipartite response regulators"/>
    <property type="match status" value="1"/>
</dbReference>
<dbReference type="AlphaFoldDB" id="D7B8S2"/>
<dbReference type="PROSITE" id="PS00622">
    <property type="entry name" value="HTH_LUXR_1"/>
    <property type="match status" value="1"/>
</dbReference>
<dbReference type="EMBL" id="CP002041">
    <property type="protein sequence ID" value="ADH70580.1"/>
    <property type="molecule type" value="Genomic_DNA"/>
</dbReference>
<accession>D7B8S2</accession>
<dbReference type="SUPFAM" id="SSF52172">
    <property type="entry name" value="CheY-like"/>
    <property type="match status" value="1"/>
</dbReference>
<dbReference type="CDD" id="cd19930">
    <property type="entry name" value="REC_DesR-like"/>
    <property type="match status" value="1"/>
</dbReference>
<dbReference type="PANTHER" id="PTHR43214">
    <property type="entry name" value="TWO-COMPONENT RESPONSE REGULATOR"/>
    <property type="match status" value="1"/>
</dbReference>
<dbReference type="Pfam" id="PF00196">
    <property type="entry name" value="GerE"/>
    <property type="match status" value="1"/>
</dbReference>
<protein>
    <submittedName>
        <fullName evidence="5">Two component transcriptional regulator, LuxR family</fullName>
    </submittedName>
</protein>
<dbReference type="SMART" id="SM00448">
    <property type="entry name" value="REC"/>
    <property type="match status" value="1"/>
</dbReference>
<keyword evidence="2" id="KW-0597">Phosphoprotein</keyword>
<dbReference type="Pfam" id="PF00072">
    <property type="entry name" value="Response_reg"/>
    <property type="match status" value="1"/>
</dbReference>
<dbReference type="Gene3D" id="3.40.50.2300">
    <property type="match status" value="1"/>
</dbReference>
<dbReference type="PROSITE" id="PS50110">
    <property type="entry name" value="RESPONSE_REGULATORY"/>
    <property type="match status" value="1"/>
</dbReference>
<evidence type="ECO:0000256" key="2">
    <source>
        <dbReference type="PROSITE-ProRule" id="PRU00169"/>
    </source>
</evidence>
<evidence type="ECO:0000259" key="3">
    <source>
        <dbReference type="PROSITE" id="PS50043"/>
    </source>
</evidence>
<dbReference type="eggNOG" id="COG2197">
    <property type="taxonomic scope" value="Bacteria"/>
</dbReference>
<dbReference type="PROSITE" id="PS50043">
    <property type="entry name" value="HTH_LUXR_2"/>
    <property type="match status" value="1"/>
</dbReference>
<sequence>MHHNARNDIVPKPKRDTGEEPTLIKIVLADDEHLVRGAIAALLGLEDDLEVVAEVGRGDEVVDAVLRHGAEIAVLDIEMPGATGLEVAARLRTDAPDCGVVILTSFGRPGYLRRALSSGARGFLAKDAPVDQLAGAIRRVHEGGRYIDTDLAAAAMVGGESPLTDRETEVLRAASDGATVARIAAALHLTEGTVRNYLSNAIGKTGADNRMSAIRTAQDMGWL</sequence>
<reference evidence="5 6" key="1">
    <citation type="journal article" date="2010" name="Stand. Genomic Sci.">
        <title>Complete genome sequence of Nocardiopsis dassonvillei type strain (IMRU 509).</title>
        <authorList>
            <person name="Sun H."/>
            <person name="Lapidus A."/>
            <person name="Nolan M."/>
            <person name="Lucas S."/>
            <person name="Del Rio T.G."/>
            <person name="Tice H."/>
            <person name="Cheng J.F."/>
            <person name="Tapia R."/>
            <person name="Han C."/>
            <person name="Goodwin L."/>
            <person name="Pitluck S."/>
            <person name="Pagani I."/>
            <person name="Ivanova N."/>
            <person name="Mavromatis K."/>
            <person name="Mikhailova N."/>
            <person name="Pati A."/>
            <person name="Chen A."/>
            <person name="Palaniappan K."/>
            <person name="Land M."/>
            <person name="Hauser L."/>
            <person name="Chang Y.J."/>
            <person name="Jeffries C.D."/>
            <person name="Djao O.D."/>
            <person name="Rohde M."/>
            <person name="Sikorski J."/>
            <person name="Goker M."/>
            <person name="Woyke T."/>
            <person name="Bristow J."/>
            <person name="Eisen J.A."/>
            <person name="Markowitz V."/>
            <person name="Hugenholtz P."/>
            <person name="Kyrpides N.C."/>
            <person name="Klenk H.P."/>
        </authorList>
    </citation>
    <scope>NUCLEOTIDE SEQUENCE [LARGE SCALE GENOMIC DNA]</scope>
    <source>
        <strain evidence="6">ATCC 23218 / DSM 43111 / CIP 107115 / JCM 7437 / KCTC 9190 / NBRC 14626 / NCTC 10488 / NRRL B-5397 / IMRU 509</strain>
        <plasmid evidence="6">Chromosome 2</plasmid>
    </source>
</reference>
<dbReference type="Proteomes" id="UP000002219">
    <property type="component" value="Chromosome 2"/>
</dbReference>
<dbReference type="InterPro" id="IPR011006">
    <property type="entry name" value="CheY-like_superfamily"/>
</dbReference>
<dbReference type="InterPro" id="IPR000792">
    <property type="entry name" value="Tscrpt_reg_LuxR_C"/>
</dbReference>
<dbReference type="GO" id="GO:0000160">
    <property type="term" value="P:phosphorelay signal transduction system"/>
    <property type="evidence" value="ECO:0007669"/>
    <property type="project" value="InterPro"/>
</dbReference>
<feature type="modified residue" description="4-aspartylphosphate" evidence="2">
    <location>
        <position position="76"/>
    </location>
</feature>
<dbReference type="HOGENOM" id="CLU_000445_90_10_11"/>
<proteinExistence type="predicted"/>
<dbReference type="PRINTS" id="PR00038">
    <property type="entry name" value="HTHLUXR"/>
</dbReference>
<keyword evidence="1" id="KW-0238">DNA-binding</keyword>
<dbReference type="SMART" id="SM00421">
    <property type="entry name" value="HTH_LUXR"/>
    <property type="match status" value="1"/>
</dbReference>
<keyword evidence="6" id="KW-1185">Reference proteome</keyword>
<dbReference type="InterPro" id="IPR016032">
    <property type="entry name" value="Sig_transdc_resp-reg_C-effctor"/>
</dbReference>
<dbReference type="STRING" id="446468.Ndas_5200"/>
<dbReference type="PANTHER" id="PTHR43214:SF42">
    <property type="entry name" value="TRANSCRIPTIONAL REGULATORY PROTEIN DESR"/>
    <property type="match status" value="1"/>
</dbReference>
<dbReference type="GO" id="GO:0003677">
    <property type="term" value="F:DNA binding"/>
    <property type="evidence" value="ECO:0007669"/>
    <property type="project" value="UniProtKB-KW"/>
</dbReference>
<geneLocation type="plasmid" evidence="6">
    <name>pNDAS01</name>
</geneLocation>
<evidence type="ECO:0000256" key="1">
    <source>
        <dbReference type="ARBA" id="ARBA00023125"/>
    </source>
</evidence>
<feature type="domain" description="HTH luxR-type" evidence="3">
    <location>
        <begin position="156"/>
        <end position="221"/>
    </location>
</feature>
<evidence type="ECO:0000313" key="6">
    <source>
        <dbReference type="Proteomes" id="UP000002219"/>
    </source>
</evidence>
<dbReference type="GO" id="GO:0006355">
    <property type="term" value="P:regulation of DNA-templated transcription"/>
    <property type="evidence" value="ECO:0007669"/>
    <property type="project" value="InterPro"/>
</dbReference>
<dbReference type="InterPro" id="IPR001789">
    <property type="entry name" value="Sig_transdc_resp-reg_receiver"/>
</dbReference>
<dbReference type="KEGG" id="nda:Ndas_5200"/>
<dbReference type="InterPro" id="IPR039420">
    <property type="entry name" value="WalR-like"/>
</dbReference>
<gene>
    <name evidence="5" type="ordered locus">Ndas_5200</name>
</gene>
<evidence type="ECO:0000259" key="4">
    <source>
        <dbReference type="PROSITE" id="PS50110"/>
    </source>
</evidence>
<evidence type="ECO:0000313" key="5">
    <source>
        <dbReference type="EMBL" id="ADH70580.1"/>
    </source>
</evidence>
<organism evidence="5 6">
    <name type="scientific">Nocardiopsis dassonvillei (strain ATCC 23218 / DSM 43111 / CIP 107115 / JCM 7437 / KCTC 9190 / NBRC 14626 / NCTC 10488 / NRRL B-5397 / IMRU 509)</name>
    <name type="common">Actinomadura dassonvillei</name>
    <dbReference type="NCBI Taxonomy" id="446468"/>
    <lineage>
        <taxon>Bacteria</taxon>
        <taxon>Bacillati</taxon>
        <taxon>Actinomycetota</taxon>
        <taxon>Actinomycetes</taxon>
        <taxon>Streptosporangiales</taxon>
        <taxon>Nocardiopsidaceae</taxon>
        <taxon>Nocardiopsis</taxon>
    </lineage>
</organism>